<dbReference type="OrthoDB" id="430340at2759"/>
<name>A0A098VNR2_9MICR</name>
<keyword evidence="3" id="KW-1133">Transmembrane helix</keyword>
<dbReference type="VEuPathDB" id="MicrosporidiaDB:DI09_71p70"/>
<accession>A0A098VNR2</accession>
<dbReference type="SMART" id="SM00181">
    <property type="entry name" value="EGF"/>
    <property type="match status" value="8"/>
</dbReference>
<evidence type="ECO:0000256" key="2">
    <source>
        <dbReference type="SAM" id="MobiDB-lite"/>
    </source>
</evidence>
<evidence type="ECO:0000256" key="3">
    <source>
        <dbReference type="SAM" id="Phobius"/>
    </source>
</evidence>
<protein>
    <recommendedName>
        <fullName evidence="4">EGF-like domain-containing protein</fullName>
    </recommendedName>
</protein>
<dbReference type="PANTHER" id="PTHR24035:SF109">
    <property type="entry name" value="PROTEIN DRAPER"/>
    <property type="match status" value="1"/>
</dbReference>
<evidence type="ECO:0000313" key="6">
    <source>
        <dbReference type="Proteomes" id="UP000029725"/>
    </source>
</evidence>
<feature type="disulfide bond" evidence="1">
    <location>
        <begin position="1934"/>
        <end position="1951"/>
    </location>
</feature>
<feature type="transmembrane region" description="Helical" evidence="3">
    <location>
        <begin position="2082"/>
        <end position="2105"/>
    </location>
</feature>
<keyword evidence="3" id="KW-0472">Membrane</keyword>
<dbReference type="InterPro" id="IPR000742">
    <property type="entry name" value="EGF"/>
</dbReference>
<feature type="disulfide bond" evidence="1">
    <location>
        <begin position="1953"/>
        <end position="1962"/>
    </location>
</feature>
<dbReference type="PANTHER" id="PTHR24035">
    <property type="entry name" value="MULTIPLE EPIDERMAL GROWTH FACTOR-LIKE DOMAINS PROTEIN"/>
    <property type="match status" value="1"/>
</dbReference>
<feature type="region of interest" description="Disordered" evidence="2">
    <location>
        <begin position="2134"/>
        <end position="2178"/>
    </location>
</feature>
<dbReference type="PROSITE" id="PS50026">
    <property type="entry name" value="EGF_3"/>
    <property type="match status" value="1"/>
</dbReference>
<comment type="caution">
    <text evidence="5">The sequence shown here is derived from an EMBL/GenBank/DDBJ whole genome shotgun (WGS) entry which is preliminary data.</text>
</comment>
<dbReference type="Proteomes" id="UP000029725">
    <property type="component" value="Unassembled WGS sequence"/>
</dbReference>
<keyword evidence="1" id="KW-0245">EGF-like domain</keyword>
<evidence type="ECO:0000259" key="4">
    <source>
        <dbReference type="PROSITE" id="PS50026"/>
    </source>
</evidence>
<dbReference type="PROSITE" id="PS00022">
    <property type="entry name" value="EGF_1"/>
    <property type="match status" value="3"/>
</dbReference>
<gene>
    <name evidence="5" type="ORF">DI09_71p70</name>
</gene>
<reference evidence="5" key="1">
    <citation type="submission" date="2014-04" db="EMBL/GenBank/DDBJ databases">
        <title>A new species of microsporidia sheds light on the evolution of extreme parasitism.</title>
        <authorList>
            <person name="Haag K.L."/>
            <person name="James T.Y."/>
            <person name="Larsson R."/>
            <person name="Schaer T.M."/>
            <person name="Refardt D."/>
            <person name="Pombert J.-F."/>
            <person name="Ebert D."/>
        </authorList>
    </citation>
    <scope>NUCLEOTIDE SEQUENCE [LARGE SCALE GENOMIC DNA]</scope>
    <source>
        <strain evidence="5">UGP3</strain>
        <tissue evidence="5">Spores</tissue>
    </source>
</reference>
<sequence>MQNIIRPDNRYDPDKSFASAGGDGNIYDGWNLDLFYHLHSLPRSGKQYAIGLLEKAKCAPAGTPMPVLHYLRSVFSDELRPAVCGDGALEQLGDGARSAMGGPYAPMLTPPMNYDCPYGEKVGCWRECRWGPLVASACNSGMETRNVFLHYCGNGIVELTAPHAGLSHGYGRRYTSLMPHALICGYEDPFMTVPIFCNWGHTHPGHYYFFMEGTSEQCDLGSEMNGKPGSGCTKDCKLHCVHGNPNYEKWPELPCIQPCLKPGFEGFYCDKPRCQNGVVNWEDGTCISCDSRQYSLPYCEGSEFICGGHGKILPNGHGCKCDPGWMGSKCERSTCMQWPMMWEQQGGDIDPRWCAQCEPGWGGPYCLQSTCQHGVPSPTNDGCICYHEIFGGNLCQETGCIQPVLLGKDDTIIPITEPLNGGKDAYLSAACYGTLCMPGRTGEHCSVQIEATGEELQYKRARPTSCNEQAGETDTASKDGICIDPCWRDPLFFGKDCFESNGLFMDVGELDDDDQSMSIVSEGQIWAQACKRGWTGPICQRSRCPVSADTSEIGCKGRCPPGFLGNFCEIPMCVTPEKKDSPLLSAHDEDDHLTSSSSWWSGIKTLFNKDVSACTDGCNADALPLMTLEELGKWCGSSLAASCSINSIGATTKDGCKACRKGFFGSWCNMQAYVDGANPGSSDCLFPYWGTFCTLISPHCEKQHTAEIDRFTGKCICKYGWRGSECSEPICANGMLDTATGYCLQCKQGWKGAACDVPLCQFGFICRSDGMRIDHFSENGALLPFPPKLVAVESSNGCSYESDYLNKNLLKMWRLLSGSTDNFIIRAPQDGRCSACYHQPETQSHQKNLGEPLLDNKNQVFNPYCELDADDLPCYHGLWDPHLKLCGPCFPGFWGPLCNESFCEHWDILYIKCAKCTTLKRFGLLCQWVSRCEWGIPDLDSGSGACLEGTPCRREDAYGPFCQLEASSSSETDEASPLHSLKKNFQNRELGICKAGWRGPYCWDLACEHGLPNMMHPLLYCYEETCIAGWTGPYCDQPLIVQPNQVLFQSSLPDPDKIPSQVLETAHWIEALLMDLRAGTASLFPDSGGNNIVYHSTGRKERLAAPISPNALVKGWLSIEAKVSKEDSQCLHPAMARAPGCDFSLCSTRGGVPLTLAQLALAQSQGNGVLDPEPGVGCQCRPGFKGPYCEKWTCAHILKKVSDMSSSGNLIPRYFPENRDELVQALLAIGESATLSANALDLIQNVDSLLQALVSRIRFLSMDVVLEGEKLKPLIEASSTSWLSWRKVASDGRSLLESFLEALKLEAGEAHSASSALLQHRMASLERRAEDILPVGFMHLLRVLVFSQRDQKTDRFVFKLTEYHLTKVLFEAIPEAQRRIFPIDNYNHWKKSLEETLPRSEIILPTSFSPLRCLPGGIRVQRISGAKDLFMVTESVVEPEGVKRKVQQNHLAIIRRILQRKELLDLNPNFSDALLVPSENDFGQCSFCWKSRVTQEPDDIRKGILEVVHGNPELPFCKETIEGPLMKSSEKSVVDSFRRMGVQVPEEMACPPGFYGTGCQRTWCLEWDPDSSRCRRCSPGHHGHLCQWKSNCIHGDLDLESEQGLCKVDQALNRPRCNPPYYFGRFCNETRCIIPALGIQDGCSHGCLPGWQTLPVPNTGLGNYCDIPICVHGIPDLEHGYCKEGSCNPSFWGGQACDKPRKWCPASNTTQITDTFGVEVQLKPPWRPGYATIIASHTCGQCPPGWTGDLCNLPLCIHGSPDLENGGCYRCHDGWLKSLTCEEMACKNGIFNPKALIEGGSSKPSQWLWREFSSKEEPLCLACLGDWSGPDCSTPGCNPVTEMDPLTQKCLQCPLGRYGPKCTRIARCIHGILDENSLDGSCLSGSCRIGQGRFCDSSVCQHGQTDPRTLFCAYCYDGWISSDLSRPRCDIANCKNGRMLQKSYSIHAFECICMPGFEGPACDLKEKNSGADHNLTALCPLPKCDPIPILDCFAARKKSGENETTLNVEANGTREFLGLEPTAQIMVRERKCVKPPEGFPKSGTTASIIRILNWVKNFSSESSMGIRFKGDDPHDVQGNHNFLIFVIIVLLVVIAVLIIYIFIYLHRWRRIYKLALWIVRRLFCCFRRRSRRNGNAKDEDEDKEKEKEKMPIPHPNIKPRRNSISTPYRLEKRRFHID</sequence>
<proteinExistence type="predicted"/>
<dbReference type="GeneID" id="25260715"/>
<keyword evidence="6" id="KW-1185">Reference proteome</keyword>
<dbReference type="InterPro" id="IPR052108">
    <property type="entry name" value="MEGF/SIB"/>
</dbReference>
<organism evidence="5 6">
    <name type="scientific">Mitosporidium daphniae</name>
    <dbReference type="NCBI Taxonomy" id="1485682"/>
    <lineage>
        <taxon>Eukaryota</taxon>
        <taxon>Fungi</taxon>
        <taxon>Fungi incertae sedis</taxon>
        <taxon>Microsporidia</taxon>
        <taxon>Mitosporidium</taxon>
    </lineage>
</organism>
<evidence type="ECO:0000313" key="5">
    <source>
        <dbReference type="EMBL" id="KGG50404.1"/>
    </source>
</evidence>
<dbReference type="RefSeq" id="XP_013236840.1">
    <property type="nucleotide sequence ID" value="XM_013381386.1"/>
</dbReference>
<dbReference type="HOGENOM" id="CLU_231458_0_0_1"/>
<dbReference type="EMBL" id="JMKJ01000581">
    <property type="protein sequence ID" value="KGG50404.1"/>
    <property type="molecule type" value="Genomic_DNA"/>
</dbReference>
<feature type="domain" description="EGF-like" evidence="4">
    <location>
        <begin position="1925"/>
        <end position="1963"/>
    </location>
</feature>
<comment type="caution">
    <text evidence="1">Lacks conserved residue(s) required for the propagation of feature annotation.</text>
</comment>
<evidence type="ECO:0000256" key="1">
    <source>
        <dbReference type="PROSITE-ProRule" id="PRU00076"/>
    </source>
</evidence>
<dbReference type="PROSITE" id="PS01186">
    <property type="entry name" value="EGF_2"/>
    <property type="match status" value="4"/>
</dbReference>
<keyword evidence="1" id="KW-1015">Disulfide bond</keyword>
<keyword evidence="3" id="KW-0812">Transmembrane</keyword>